<evidence type="ECO:0000313" key="3">
    <source>
        <dbReference type="Proteomes" id="UP001642409"/>
    </source>
</evidence>
<organism evidence="1">
    <name type="scientific">Hexamita inflata</name>
    <dbReference type="NCBI Taxonomy" id="28002"/>
    <lineage>
        <taxon>Eukaryota</taxon>
        <taxon>Metamonada</taxon>
        <taxon>Diplomonadida</taxon>
        <taxon>Hexamitidae</taxon>
        <taxon>Hexamitinae</taxon>
        <taxon>Hexamita</taxon>
    </lineage>
</organism>
<comment type="caution">
    <text evidence="1">The sequence shown here is derived from an EMBL/GenBank/DDBJ whole genome shotgun (WGS) entry which is preliminary data.</text>
</comment>
<reference evidence="2 3" key="2">
    <citation type="submission" date="2024-07" db="EMBL/GenBank/DDBJ databases">
        <authorList>
            <person name="Akdeniz Z."/>
        </authorList>
    </citation>
    <scope>NUCLEOTIDE SEQUENCE [LARGE SCALE GENOMIC DNA]</scope>
</reference>
<reference evidence="1" key="1">
    <citation type="submission" date="2023-06" db="EMBL/GenBank/DDBJ databases">
        <authorList>
            <person name="Kurt Z."/>
        </authorList>
    </citation>
    <scope>NUCLEOTIDE SEQUENCE</scope>
</reference>
<dbReference type="AlphaFoldDB" id="A0AA86QV70"/>
<dbReference type="EMBL" id="CAXDID020000007">
    <property type="protein sequence ID" value="CAL5976476.1"/>
    <property type="molecule type" value="Genomic_DNA"/>
</dbReference>
<evidence type="ECO:0000313" key="2">
    <source>
        <dbReference type="EMBL" id="CAL5976476.1"/>
    </source>
</evidence>
<sequence>MILHNNFSSTAGAENIYSFFILFEEFLWCKNALACQIELFIGQDSTAQQTHVCNIDEFRFGFPWIIRVFLGSICLNSKVRFEFFGGIVNEFLTFIMILFKALIDIIVTNSLQVITYQMLVQALIVEGPMHHAGYIRIHIFFVWCIRHQITL</sequence>
<accession>A0AA86QV70</accession>
<proteinExistence type="predicted"/>
<gene>
    <name evidence="2" type="ORF">HINF_LOCUS3835</name>
    <name evidence="1" type="ORF">HINF_LOCUS49751</name>
</gene>
<dbReference type="EMBL" id="CATOUU010000952">
    <property type="protein sequence ID" value="CAI9962106.1"/>
    <property type="molecule type" value="Genomic_DNA"/>
</dbReference>
<keyword evidence="3" id="KW-1185">Reference proteome</keyword>
<name>A0AA86QV70_9EUKA</name>
<evidence type="ECO:0000313" key="1">
    <source>
        <dbReference type="EMBL" id="CAI9962106.1"/>
    </source>
</evidence>
<dbReference type="Proteomes" id="UP001642409">
    <property type="component" value="Unassembled WGS sequence"/>
</dbReference>
<protein>
    <submittedName>
        <fullName evidence="2">Hypothetical_protein</fullName>
    </submittedName>
</protein>